<evidence type="ECO:0000256" key="1">
    <source>
        <dbReference type="ARBA" id="ARBA00004651"/>
    </source>
</evidence>
<feature type="transmembrane region" description="Helical" evidence="7">
    <location>
        <begin position="221"/>
        <end position="237"/>
    </location>
</feature>
<keyword evidence="3 7" id="KW-0812">Transmembrane</keyword>
<feature type="transmembrane region" description="Helical" evidence="7">
    <location>
        <begin position="770"/>
        <end position="786"/>
    </location>
</feature>
<feature type="transmembrane region" description="Helical" evidence="7">
    <location>
        <begin position="329"/>
        <end position="349"/>
    </location>
</feature>
<evidence type="ECO:0000259" key="8">
    <source>
        <dbReference type="Pfam" id="PF03176"/>
    </source>
</evidence>
<feature type="domain" description="Membrane transport protein MMPL" evidence="8">
    <location>
        <begin position="173"/>
        <end position="386"/>
    </location>
</feature>
<evidence type="ECO:0000256" key="6">
    <source>
        <dbReference type="SAM" id="MobiDB-lite"/>
    </source>
</evidence>
<feature type="transmembrane region" description="Helical" evidence="7">
    <location>
        <begin position="361"/>
        <end position="381"/>
    </location>
</feature>
<organism evidence="9 10">
    <name type="scientific">Posidoniimonas corsicana</name>
    <dbReference type="NCBI Taxonomy" id="1938618"/>
    <lineage>
        <taxon>Bacteria</taxon>
        <taxon>Pseudomonadati</taxon>
        <taxon>Planctomycetota</taxon>
        <taxon>Planctomycetia</taxon>
        <taxon>Pirellulales</taxon>
        <taxon>Lacipirellulaceae</taxon>
        <taxon>Posidoniimonas</taxon>
    </lineage>
</organism>
<comment type="subcellular location">
    <subcellularLocation>
        <location evidence="1">Cell membrane</location>
        <topology evidence="1">Multi-pass membrane protein</topology>
    </subcellularLocation>
</comment>
<keyword evidence="5 7" id="KW-0472">Membrane</keyword>
<dbReference type="Proteomes" id="UP000316714">
    <property type="component" value="Unassembled WGS sequence"/>
</dbReference>
<evidence type="ECO:0000256" key="4">
    <source>
        <dbReference type="ARBA" id="ARBA00022989"/>
    </source>
</evidence>
<keyword evidence="2" id="KW-1003">Cell membrane</keyword>
<evidence type="ECO:0000313" key="9">
    <source>
        <dbReference type="EMBL" id="TWT37071.1"/>
    </source>
</evidence>
<dbReference type="EMBL" id="SIHJ01000001">
    <property type="protein sequence ID" value="TWT37071.1"/>
    <property type="molecule type" value="Genomic_DNA"/>
</dbReference>
<gene>
    <name evidence="9" type="ORF">KOR34_20180</name>
</gene>
<feature type="domain" description="Membrane transport protein MMPL" evidence="8">
    <location>
        <begin position="766"/>
        <end position="919"/>
    </location>
</feature>
<dbReference type="AlphaFoldDB" id="A0A5C5VG46"/>
<evidence type="ECO:0000256" key="3">
    <source>
        <dbReference type="ARBA" id="ARBA00022692"/>
    </source>
</evidence>
<dbReference type="PANTHER" id="PTHR33406">
    <property type="entry name" value="MEMBRANE PROTEIN MJ1562-RELATED"/>
    <property type="match status" value="1"/>
</dbReference>
<proteinExistence type="predicted"/>
<feature type="transmembrane region" description="Helical" evidence="7">
    <location>
        <begin position="821"/>
        <end position="843"/>
    </location>
</feature>
<dbReference type="PANTHER" id="PTHR33406:SF12">
    <property type="entry name" value="BLR2997 PROTEIN"/>
    <property type="match status" value="1"/>
</dbReference>
<name>A0A5C5VG46_9BACT</name>
<keyword evidence="4 7" id="KW-1133">Transmembrane helix</keyword>
<dbReference type="Pfam" id="PF03176">
    <property type="entry name" value="MMPL"/>
    <property type="match status" value="2"/>
</dbReference>
<dbReference type="RefSeq" id="WP_228714566.1">
    <property type="nucleotide sequence ID" value="NZ_SIHJ01000001.1"/>
</dbReference>
<accession>A0A5C5VG46</accession>
<evidence type="ECO:0000256" key="5">
    <source>
        <dbReference type="ARBA" id="ARBA00023136"/>
    </source>
</evidence>
<dbReference type="SUPFAM" id="SSF82866">
    <property type="entry name" value="Multidrug efflux transporter AcrB transmembrane domain"/>
    <property type="match status" value="2"/>
</dbReference>
<feature type="transmembrane region" description="Helical" evidence="7">
    <location>
        <begin position="893"/>
        <end position="917"/>
    </location>
</feature>
<dbReference type="Gene3D" id="1.20.1640.10">
    <property type="entry name" value="Multidrug efflux transporter AcrB transmembrane domain"/>
    <property type="match status" value="2"/>
</dbReference>
<dbReference type="GO" id="GO:0005886">
    <property type="term" value="C:plasma membrane"/>
    <property type="evidence" value="ECO:0007669"/>
    <property type="project" value="UniProtKB-SubCell"/>
</dbReference>
<feature type="transmembrane region" description="Helical" evidence="7">
    <location>
        <begin position="285"/>
        <end position="309"/>
    </location>
</feature>
<feature type="transmembrane region" description="Helical" evidence="7">
    <location>
        <begin position="243"/>
        <end position="264"/>
    </location>
</feature>
<sequence length="1010" mass="108797">MPQESFLARRTLGVSNWLVIAVVTCFVLGFIPRGVKQSILTNNNNAADWLPASYPESKDLIWFRDHFISAQFVLVSWDGCTLGDNDKLRLLATKLRAARAKGQPQFSKVITGPEMVETLTQEPARLPQHAAVKRLEGALIGPAKTGPDGEPLPDEQRTTCLIAYLSPYSQDGNRNMRAAVLEVQRIAAEECGIKPEQLHLGGPPVDNITIDIEGEKTLQRLAILSGVVGLTLAYWFFRSVSTTLAVFIVAGLSAGASLAGVYYYSVVWERWLMGMDRAHIGTVDAILLSMPAVVYVLGLAGAIHLVNYYRDERDEHGVRGAVERAVRIGWGPCALAAFTTAVGLGSLAGSDIIPIMKFGGFTALGVLVTVGILFTVLPVFLHVAPPKLRGDDHPDATGHSGVLPAWAHRYVAFVTTRHGLVTTGCLLMMAGLALGLPQIKTSVQLLKLLDEDVDLIHDYAWLEEHLGNLVPMEVVVALTPEQLRTADEKTVSDSGEYRMSMYERMHMAQRLERRVEQLGEVSRALSAASFGPEESQGGGIFNSRAVSTTSRILDENRDQLREYMRTEISPDGEEPRELWRVSARVAALKDIDYGQFVDDLRGAVEPVLTTYRLRNRIVKQLHDSGKGLRRAKVFLAYSGGDQQSIAPDSPAGMLRDVLDETGPGVSRNGIILGGVNLDQLAKLDEPTRTANLQALAAQDVVVAPTAAAAAKLAELAPALAVIAPDPPLEPGQPHPSPAFDKHASLQAVYSGIVPLVYKTQRELLRSLRESIGWATLLIAGVMMALFRNVAGGLVSMIPNVFPIVIVFGAIGWLGIKVDIGIMMTASVALGVAVDDTIHFLTWFRRGIRDGLDRQTATRVAFERCGVAMTQTTLIAGLGLSVFATSTFTPTQQFGTLMITILTAALVGDLVMLPALLCGPLGWFFAPKAAAVPPPGGPAELAGVPSQQPSAAYEPEPVPTAVDPAPAGDNAPHSAEPVDPPARNPDESQLSPANAALRSKLQNLRRRVPPN</sequence>
<dbReference type="InterPro" id="IPR004869">
    <property type="entry name" value="MMPL_dom"/>
</dbReference>
<protein>
    <submittedName>
        <fullName evidence="9">MMPL family protein</fullName>
    </submittedName>
</protein>
<reference evidence="9 10" key="1">
    <citation type="submission" date="2019-02" db="EMBL/GenBank/DDBJ databases">
        <title>Deep-cultivation of Planctomycetes and their phenomic and genomic characterization uncovers novel biology.</title>
        <authorList>
            <person name="Wiegand S."/>
            <person name="Jogler M."/>
            <person name="Boedeker C."/>
            <person name="Pinto D."/>
            <person name="Vollmers J."/>
            <person name="Rivas-Marin E."/>
            <person name="Kohn T."/>
            <person name="Peeters S.H."/>
            <person name="Heuer A."/>
            <person name="Rast P."/>
            <person name="Oberbeckmann S."/>
            <person name="Bunk B."/>
            <person name="Jeske O."/>
            <person name="Meyerdierks A."/>
            <person name="Storesund J.E."/>
            <person name="Kallscheuer N."/>
            <person name="Luecker S."/>
            <person name="Lage O.M."/>
            <person name="Pohl T."/>
            <person name="Merkel B.J."/>
            <person name="Hornburger P."/>
            <person name="Mueller R.-W."/>
            <person name="Bruemmer F."/>
            <person name="Labrenz M."/>
            <person name="Spormann A.M."/>
            <person name="Op Den Camp H."/>
            <person name="Overmann J."/>
            <person name="Amann R."/>
            <person name="Jetten M.S.M."/>
            <person name="Mascher T."/>
            <person name="Medema M.H."/>
            <person name="Devos D.P."/>
            <person name="Kaster A.-K."/>
            <person name="Ovreas L."/>
            <person name="Rohde M."/>
            <person name="Galperin M.Y."/>
            <person name="Jogler C."/>
        </authorList>
    </citation>
    <scope>NUCLEOTIDE SEQUENCE [LARGE SCALE GENOMIC DNA]</scope>
    <source>
        <strain evidence="9 10">KOR34</strain>
    </source>
</reference>
<dbReference type="InterPro" id="IPR050545">
    <property type="entry name" value="Mycobact_MmpL"/>
</dbReference>
<evidence type="ECO:0000313" key="10">
    <source>
        <dbReference type="Proteomes" id="UP000316714"/>
    </source>
</evidence>
<evidence type="ECO:0000256" key="2">
    <source>
        <dbReference type="ARBA" id="ARBA00022475"/>
    </source>
</evidence>
<keyword evidence="10" id="KW-1185">Reference proteome</keyword>
<comment type="caution">
    <text evidence="9">The sequence shown here is derived from an EMBL/GenBank/DDBJ whole genome shotgun (WGS) entry which is preliminary data.</text>
</comment>
<feature type="transmembrane region" description="Helical" evidence="7">
    <location>
        <begin position="793"/>
        <end position="815"/>
    </location>
</feature>
<evidence type="ECO:0000256" key="7">
    <source>
        <dbReference type="SAM" id="Phobius"/>
    </source>
</evidence>
<feature type="region of interest" description="Disordered" evidence="6">
    <location>
        <begin position="938"/>
        <end position="1010"/>
    </location>
</feature>
<feature type="transmembrane region" description="Helical" evidence="7">
    <location>
        <begin position="864"/>
        <end position="887"/>
    </location>
</feature>
<feature type="transmembrane region" description="Helical" evidence="7">
    <location>
        <begin position="12"/>
        <end position="31"/>
    </location>
</feature>